<evidence type="ECO:0000313" key="1">
    <source>
        <dbReference type="EMBL" id="EYB98897.1"/>
    </source>
</evidence>
<dbReference type="GO" id="GO:0015929">
    <property type="term" value="F:hexosaminidase activity"/>
    <property type="evidence" value="ECO:0007669"/>
    <property type="project" value="InterPro"/>
</dbReference>
<dbReference type="OrthoDB" id="5863259at2759"/>
<dbReference type="PANTHER" id="PTHR21040:SF4">
    <property type="entry name" value="BETA-N-ACETYLHEXOSAMINIDASE"/>
    <property type="match status" value="1"/>
</dbReference>
<dbReference type="EMBL" id="JARK01001463">
    <property type="protein sequence ID" value="EYB98897.1"/>
    <property type="molecule type" value="Genomic_DNA"/>
</dbReference>
<dbReference type="STRING" id="53326.A0A016T892"/>
<dbReference type="Proteomes" id="UP000024635">
    <property type="component" value="Unassembled WGS sequence"/>
</dbReference>
<dbReference type="InterPro" id="IPR017853">
    <property type="entry name" value="GH"/>
</dbReference>
<organism evidence="1 2">
    <name type="scientific">Ancylostoma ceylanicum</name>
    <dbReference type="NCBI Taxonomy" id="53326"/>
    <lineage>
        <taxon>Eukaryota</taxon>
        <taxon>Metazoa</taxon>
        <taxon>Ecdysozoa</taxon>
        <taxon>Nematoda</taxon>
        <taxon>Chromadorea</taxon>
        <taxon>Rhabditida</taxon>
        <taxon>Rhabditina</taxon>
        <taxon>Rhabditomorpha</taxon>
        <taxon>Strongyloidea</taxon>
        <taxon>Ancylostomatidae</taxon>
        <taxon>Ancylostomatinae</taxon>
        <taxon>Ancylostoma</taxon>
    </lineage>
</organism>
<comment type="caution">
    <text evidence="1">The sequence shown here is derived from an EMBL/GenBank/DDBJ whole genome shotgun (WGS) entry which is preliminary data.</text>
</comment>
<keyword evidence="2" id="KW-1185">Reference proteome</keyword>
<reference evidence="2" key="1">
    <citation type="journal article" date="2015" name="Nat. Genet.">
        <title>The genome and transcriptome of the zoonotic hookworm Ancylostoma ceylanicum identify infection-specific gene families.</title>
        <authorList>
            <person name="Schwarz E.M."/>
            <person name="Hu Y."/>
            <person name="Antoshechkin I."/>
            <person name="Miller M.M."/>
            <person name="Sternberg P.W."/>
            <person name="Aroian R.V."/>
        </authorList>
    </citation>
    <scope>NUCLEOTIDE SEQUENCE</scope>
    <source>
        <strain evidence="2">HY135</strain>
    </source>
</reference>
<evidence type="ECO:0008006" key="3">
    <source>
        <dbReference type="Google" id="ProtNLM"/>
    </source>
</evidence>
<evidence type="ECO:0000313" key="2">
    <source>
        <dbReference type="Proteomes" id="UP000024635"/>
    </source>
</evidence>
<proteinExistence type="predicted"/>
<dbReference type="InterPro" id="IPR038901">
    <property type="entry name" value="HEXDC-like"/>
</dbReference>
<accession>A0A016T892</accession>
<dbReference type="AlphaFoldDB" id="A0A016T892"/>
<dbReference type="SUPFAM" id="SSF51445">
    <property type="entry name" value="(Trans)glycosidases"/>
    <property type="match status" value="1"/>
</dbReference>
<name>A0A016T892_9BILA</name>
<sequence>MKQEELGSLDMVALHHIANIARYVKKITKGATVLAWHDMLKNFIDSDLKKVGLNSLVEPVVWDYSEQLLAADTYLLSTMATNFGKVWASSAFKGADFPTAKFLIYEHYRTNNIEWILRQRVLRESATSIDVEGIIITGWSRYDHMAGLCEIWPVGEPSMILNTQIALIGAHKALEHLNKGRISEEAEQRVFKIMKCTPNHAFVTSHCGFPGGKIMEQFQTTFRRASESFEHFLKNNHNIKGWLSPYNIRHTISQNWYLNKIRDSLRYYDELNSTAQLIETEMRKLFYANTVEEFLFQNVDPVVNKFAHYSRSVEKLSNMRTQKRRNFEIQRHSAMFQYS</sequence>
<dbReference type="Gene3D" id="3.20.20.80">
    <property type="entry name" value="Glycosidases"/>
    <property type="match status" value="1"/>
</dbReference>
<gene>
    <name evidence="1" type="primary">Acey_s0127.g1406</name>
    <name evidence="1" type="ORF">Y032_0127g1406</name>
</gene>
<dbReference type="PANTHER" id="PTHR21040">
    <property type="entry name" value="BCDNA.GH04120"/>
    <property type="match status" value="1"/>
</dbReference>
<protein>
    <recommendedName>
        <fullName evidence="3">Beta-N-acetylhexosaminidase</fullName>
    </recommendedName>
</protein>